<evidence type="ECO:0000313" key="1">
    <source>
        <dbReference type="EMBL" id="HIX48925.1"/>
    </source>
</evidence>
<protein>
    <recommendedName>
        <fullName evidence="3">Bypass of forespore C C-terminal domain-containing protein</fullName>
    </recommendedName>
</protein>
<dbReference type="Proteomes" id="UP000824243">
    <property type="component" value="Unassembled WGS sequence"/>
</dbReference>
<evidence type="ECO:0000313" key="2">
    <source>
        <dbReference type="Proteomes" id="UP000824243"/>
    </source>
</evidence>
<name>A0A9D2AT49_9FIRM</name>
<organism evidence="1 2">
    <name type="scientific">Candidatus Mediterraneibacter caccavium</name>
    <dbReference type="NCBI Taxonomy" id="2838661"/>
    <lineage>
        <taxon>Bacteria</taxon>
        <taxon>Bacillati</taxon>
        <taxon>Bacillota</taxon>
        <taxon>Clostridia</taxon>
        <taxon>Lachnospirales</taxon>
        <taxon>Lachnospiraceae</taxon>
        <taxon>Mediterraneibacter</taxon>
    </lineage>
</organism>
<gene>
    <name evidence="1" type="ORF">H9981_07955</name>
</gene>
<reference evidence="1" key="1">
    <citation type="journal article" date="2021" name="PeerJ">
        <title>Extensive microbial diversity within the chicken gut microbiome revealed by metagenomics and culture.</title>
        <authorList>
            <person name="Gilroy R."/>
            <person name="Ravi A."/>
            <person name="Getino M."/>
            <person name="Pursley I."/>
            <person name="Horton D.L."/>
            <person name="Alikhan N.F."/>
            <person name="Baker D."/>
            <person name="Gharbi K."/>
            <person name="Hall N."/>
            <person name="Watson M."/>
            <person name="Adriaenssens E.M."/>
            <person name="Foster-Nyarko E."/>
            <person name="Jarju S."/>
            <person name="Secka A."/>
            <person name="Antonio M."/>
            <person name="Oren A."/>
            <person name="Chaudhuri R.R."/>
            <person name="La Ragione R."/>
            <person name="Hildebrand F."/>
            <person name="Pallen M.J."/>
        </authorList>
    </citation>
    <scope>NUCLEOTIDE SEQUENCE</scope>
    <source>
        <strain evidence="1">ChiSjej5B23-15282</strain>
    </source>
</reference>
<dbReference type="EMBL" id="DXFA01000140">
    <property type="protein sequence ID" value="HIX48925.1"/>
    <property type="molecule type" value="Genomic_DNA"/>
</dbReference>
<dbReference type="AlphaFoldDB" id="A0A9D2AT49"/>
<comment type="caution">
    <text evidence="1">The sequence shown here is derived from an EMBL/GenBank/DDBJ whole genome shotgun (WGS) entry which is preliminary data.</text>
</comment>
<reference evidence="1" key="2">
    <citation type="submission" date="2021-04" db="EMBL/GenBank/DDBJ databases">
        <authorList>
            <person name="Gilroy R."/>
        </authorList>
    </citation>
    <scope>NUCLEOTIDE SEQUENCE</scope>
    <source>
        <strain evidence="1">ChiSjej5B23-15282</strain>
    </source>
</reference>
<proteinExistence type="predicted"/>
<evidence type="ECO:0008006" key="3">
    <source>
        <dbReference type="Google" id="ProtNLM"/>
    </source>
</evidence>
<accession>A0A9D2AT49</accession>
<sequence>MKSRYIIGFFAAFLILGMLLAAGYQLTYDHVIDRQKAQARDEVSGAESIAAEGEKVENPDAEKEGFYLCELQGFVCVYLADRSTIYEFTEIPVTDLPEEVQQEVAEGKYVGTVKELYAFLENYSS</sequence>